<dbReference type="GO" id="GO:0009295">
    <property type="term" value="C:nucleoid"/>
    <property type="evidence" value="ECO:0007669"/>
    <property type="project" value="UniProtKB-SubCell"/>
</dbReference>
<proteinExistence type="inferred from homology"/>
<evidence type="ECO:0000256" key="3">
    <source>
        <dbReference type="ARBA" id="ARBA00022490"/>
    </source>
</evidence>
<comment type="caution">
    <text evidence="7">The sequence shown here is derived from an EMBL/GenBank/DDBJ whole genome shotgun (WGS) entry which is preliminary data.</text>
</comment>
<comment type="subcellular location">
    <subcellularLocation>
        <location evidence="1">Cytoplasm</location>
        <location evidence="1">Nucleoid</location>
    </subcellularLocation>
</comment>
<dbReference type="AlphaFoldDB" id="A0A9N8MLA8"/>
<name>A0A9N8MLA8_9BURK</name>
<dbReference type="PANTHER" id="PTHR38097:SF2">
    <property type="entry name" value="DNA-BINDING PROTEIN STPA"/>
    <property type="match status" value="1"/>
</dbReference>
<dbReference type="SUPFAM" id="SSF81273">
    <property type="entry name" value="H-NS histone-like proteins"/>
    <property type="match status" value="1"/>
</dbReference>
<dbReference type="SMART" id="SM00528">
    <property type="entry name" value="HNS"/>
    <property type="match status" value="1"/>
</dbReference>
<dbReference type="Proteomes" id="UP000675121">
    <property type="component" value="Unassembled WGS sequence"/>
</dbReference>
<dbReference type="RefSeq" id="WP_201139624.1">
    <property type="nucleotide sequence ID" value="NZ_CAJNAS010000003.1"/>
</dbReference>
<dbReference type="Gene3D" id="4.10.430.30">
    <property type="match status" value="1"/>
</dbReference>
<reference evidence="7" key="1">
    <citation type="submission" date="2021-02" db="EMBL/GenBank/DDBJ databases">
        <authorList>
            <person name="Vanwijnsberghe S."/>
        </authorList>
    </citation>
    <scope>NUCLEOTIDE SEQUENCE</scope>
    <source>
        <strain evidence="7">R-70211</strain>
    </source>
</reference>
<keyword evidence="3" id="KW-0963">Cytoplasm</keyword>
<dbReference type="InterPro" id="IPR027444">
    <property type="entry name" value="H-NS_C_dom"/>
</dbReference>
<dbReference type="PANTHER" id="PTHR38097">
    <property type="match status" value="1"/>
</dbReference>
<feature type="region of interest" description="Disordered" evidence="5">
    <location>
        <begin position="47"/>
        <end position="86"/>
    </location>
</feature>
<evidence type="ECO:0000256" key="2">
    <source>
        <dbReference type="ARBA" id="ARBA00010610"/>
    </source>
</evidence>
<evidence type="ECO:0000256" key="1">
    <source>
        <dbReference type="ARBA" id="ARBA00004453"/>
    </source>
</evidence>
<dbReference type="Pfam" id="PF00816">
    <property type="entry name" value="Histone_HNS"/>
    <property type="match status" value="1"/>
</dbReference>
<evidence type="ECO:0000313" key="8">
    <source>
        <dbReference type="Proteomes" id="UP000675121"/>
    </source>
</evidence>
<evidence type="ECO:0000256" key="5">
    <source>
        <dbReference type="SAM" id="MobiDB-lite"/>
    </source>
</evidence>
<keyword evidence="4 7" id="KW-0238">DNA-binding</keyword>
<evidence type="ECO:0000256" key="4">
    <source>
        <dbReference type="ARBA" id="ARBA00023125"/>
    </source>
</evidence>
<feature type="domain" description="DNA-binding protein H-NS-like C-terminal" evidence="6">
    <location>
        <begin position="60"/>
        <end position="100"/>
    </location>
</feature>
<keyword evidence="8" id="KW-1185">Reference proteome</keyword>
<protein>
    <submittedName>
        <fullName evidence="7">DNA-binding protein Bv3F</fullName>
    </submittedName>
</protein>
<organism evidence="7 8">
    <name type="scientific">Paraburkholderia domus</name>
    <dbReference type="NCBI Taxonomy" id="2793075"/>
    <lineage>
        <taxon>Bacteria</taxon>
        <taxon>Pseudomonadati</taxon>
        <taxon>Pseudomonadota</taxon>
        <taxon>Betaproteobacteria</taxon>
        <taxon>Burkholderiales</taxon>
        <taxon>Burkholderiaceae</taxon>
        <taxon>Paraburkholderia</taxon>
    </lineage>
</organism>
<comment type="similarity">
    <text evidence="2">Belongs to the histone-like protein H-NS family.</text>
</comment>
<evidence type="ECO:0000259" key="6">
    <source>
        <dbReference type="SMART" id="SM00528"/>
    </source>
</evidence>
<sequence length="114" mass="13179">MSTYAILRERYEQLQREIDAARETEVRLIVHRIREVLAEAGISLDELATLNAGRQQQPAGSRRVSRGRPKYMNPQTGQTWTGHGREPLWIAGRSRTDFLIPGAEKTHDRDERQR</sequence>
<gene>
    <name evidence="7" type="ORF">R70211_01283</name>
</gene>
<evidence type="ECO:0000313" key="7">
    <source>
        <dbReference type="EMBL" id="CAE6871633.1"/>
    </source>
</evidence>
<dbReference type="EMBL" id="CAJNAS010000003">
    <property type="protein sequence ID" value="CAE6871633.1"/>
    <property type="molecule type" value="Genomic_DNA"/>
</dbReference>
<accession>A0A9N8MLA8</accession>
<dbReference type="GO" id="GO:0003677">
    <property type="term" value="F:DNA binding"/>
    <property type="evidence" value="ECO:0007669"/>
    <property type="project" value="UniProtKB-KW"/>
</dbReference>